<protein>
    <submittedName>
        <fullName evidence="2">PadR family transcriptional regulator</fullName>
    </submittedName>
</protein>
<dbReference type="Gene3D" id="1.10.10.10">
    <property type="entry name" value="Winged helix-like DNA-binding domain superfamily/Winged helix DNA-binding domain"/>
    <property type="match status" value="1"/>
</dbReference>
<dbReference type="RefSeq" id="WP_125485386.1">
    <property type="nucleotide sequence ID" value="NZ_RSDW01000001.1"/>
</dbReference>
<dbReference type="Pfam" id="PF03551">
    <property type="entry name" value="PadR"/>
    <property type="match status" value="1"/>
</dbReference>
<comment type="caution">
    <text evidence="2">The sequence shown here is derived from an EMBL/GenBank/DDBJ whole genome shotgun (WGS) entry which is preliminary data.</text>
</comment>
<dbReference type="EMBL" id="RSDW01000001">
    <property type="protein sequence ID" value="RSL16823.1"/>
    <property type="molecule type" value="Genomic_DNA"/>
</dbReference>
<sequence>MAKNDLQGTLDLLILKSLAQTSSMHGYGIVLHIEKVSGELLRIEEGSLYPALHRMEQNLWIRSTWALTETNRRAKFYSLTPTGRKQLAIAEKSWEQTVKGVQAVMRFA</sequence>
<dbReference type="InterPro" id="IPR005149">
    <property type="entry name" value="Tscrpt_reg_PadR_N"/>
</dbReference>
<gene>
    <name evidence="2" type="ORF">EDE15_2348</name>
</gene>
<reference evidence="2 3" key="1">
    <citation type="submission" date="2018-12" db="EMBL/GenBank/DDBJ databases">
        <title>Sequencing of bacterial isolates from soil warming experiment in Harvard Forest, Massachusetts, USA.</title>
        <authorList>
            <person name="Deangelis K."/>
        </authorList>
    </citation>
    <scope>NUCLEOTIDE SEQUENCE [LARGE SCALE GENOMIC DNA]</scope>
    <source>
        <strain evidence="2 3">EB153</strain>
    </source>
</reference>
<organism evidence="2 3">
    <name type="scientific">Edaphobacter aggregans</name>
    <dbReference type="NCBI Taxonomy" id="570835"/>
    <lineage>
        <taxon>Bacteria</taxon>
        <taxon>Pseudomonadati</taxon>
        <taxon>Acidobacteriota</taxon>
        <taxon>Terriglobia</taxon>
        <taxon>Terriglobales</taxon>
        <taxon>Acidobacteriaceae</taxon>
        <taxon>Edaphobacter</taxon>
    </lineage>
</organism>
<dbReference type="InterPro" id="IPR052509">
    <property type="entry name" value="Metal_resp_DNA-bind_regulator"/>
</dbReference>
<evidence type="ECO:0000259" key="1">
    <source>
        <dbReference type="Pfam" id="PF03551"/>
    </source>
</evidence>
<feature type="domain" description="Transcription regulator PadR N-terminal" evidence="1">
    <location>
        <begin position="14"/>
        <end position="88"/>
    </location>
</feature>
<accession>A0A428MJC4</accession>
<name>A0A428MJC4_9BACT</name>
<proteinExistence type="predicted"/>
<dbReference type="Proteomes" id="UP000269669">
    <property type="component" value="Unassembled WGS sequence"/>
</dbReference>
<dbReference type="PANTHER" id="PTHR33169:SF14">
    <property type="entry name" value="TRANSCRIPTIONAL REGULATOR RV3488"/>
    <property type="match status" value="1"/>
</dbReference>
<evidence type="ECO:0000313" key="2">
    <source>
        <dbReference type="EMBL" id="RSL16823.1"/>
    </source>
</evidence>
<keyword evidence="3" id="KW-1185">Reference proteome</keyword>
<dbReference type="NCBIfam" id="TIGR03433">
    <property type="entry name" value="padR_acidobact"/>
    <property type="match status" value="1"/>
</dbReference>
<dbReference type="AlphaFoldDB" id="A0A428MJC4"/>
<dbReference type="SUPFAM" id="SSF46785">
    <property type="entry name" value="Winged helix' DNA-binding domain"/>
    <property type="match status" value="1"/>
</dbReference>
<dbReference type="OrthoDB" id="9808017at2"/>
<dbReference type="InterPro" id="IPR036388">
    <property type="entry name" value="WH-like_DNA-bd_sf"/>
</dbReference>
<evidence type="ECO:0000313" key="3">
    <source>
        <dbReference type="Proteomes" id="UP000269669"/>
    </source>
</evidence>
<dbReference type="InterPro" id="IPR017799">
    <property type="entry name" value="Tscrpt_reg_PadR_acidobac-type"/>
</dbReference>
<dbReference type="PANTHER" id="PTHR33169">
    <property type="entry name" value="PADR-FAMILY TRANSCRIPTIONAL REGULATOR"/>
    <property type="match status" value="1"/>
</dbReference>
<dbReference type="InterPro" id="IPR036390">
    <property type="entry name" value="WH_DNA-bd_sf"/>
</dbReference>